<proteinExistence type="inferred from homology"/>
<evidence type="ECO:0000256" key="2">
    <source>
        <dbReference type="ARBA" id="ARBA00022723"/>
    </source>
</evidence>
<evidence type="ECO:0000259" key="7">
    <source>
        <dbReference type="Pfam" id="PF07687"/>
    </source>
</evidence>
<dbReference type="SUPFAM" id="SSF53187">
    <property type="entry name" value="Zn-dependent exopeptidases"/>
    <property type="match status" value="1"/>
</dbReference>
<keyword evidence="4" id="KW-0862">Zinc</keyword>
<dbReference type="InterPro" id="IPR011650">
    <property type="entry name" value="Peptidase_M20_dimer"/>
</dbReference>
<feature type="binding site" evidence="6">
    <location>
        <position position="351"/>
    </location>
    <ligand>
        <name>Zn(2+)</name>
        <dbReference type="ChEBI" id="CHEBI:29105"/>
        <label>2</label>
    </ligand>
</feature>
<dbReference type="SUPFAM" id="SSF55031">
    <property type="entry name" value="Bacterial exopeptidase dimerisation domain"/>
    <property type="match status" value="1"/>
</dbReference>
<evidence type="ECO:0000256" key="4">
    <source>
        <dbReference type="ARBA" id="ARBA00022833"/>
    </source>
</evidence>
<evidence type="ECO:0000256" key="1">
    <source>
        <dbReference type="ARBA" id="ARBA00001947"/>
    </source>
</evidence>
<dbReference type="InterPro" id="IPR008007">
    <property type="entry name" value="Peptidase_M42"/>
</dbReference>
<evidence type="ECO:0000313" key="9">
    <source>
        <dbReference type="Proteomes" id="UP000233654"/>
    </source>
</evidence>
<sequence>MIFSSDPEAGRLFEIFLDLVKIDSESGHEGAVGAYVKEFCAALGFAAQQDAAGLETGGECGNIIVRAPAGVFLQAPPIFLCAHMDTVCPGNHVLPLDAGDRFVSMGESVLGADCKAGIAAILAAVETLAKSGGPYRALELIFTVQEELGLIGAKHLDMSLIDSKWGVVLDGSGSPGGIVVQAPSQERFRFVVRGRAAHAGVEPEKGINAIACAARAISSLRPGRVDEATTLNVGLISGGVAVNVVPALAVVEGEFRGLSEDRLNDVRELALGSFKKAASEMGCELEVEVERSFERFKLDASSMPVRYLSRALDACGFEPSLIASGGGSDANVFNHAGLEAAVMSIGVRNAHSSDEFIKKDELHGVARVITKLAREAVDETMGGTA</sequence>
<dbReference type="GO" id="GO:0004177">
    <property type="term" value="F:aminopeptidase activity"/>
    <property type="evidence" value="ECO:0007669"/>
    <property type="project" value="UniProtKB-UniRule"/>
</dbReference>
<dbReference type="AlphaFoldDB" id="A0A2N3G631"/>
<dbReference type="InterPro" id="IPR010162">
    <property type="entry name" value="PepT-like"/>
</dbReference>
<protein>
    <submittedName>
        <fullName evidence="8">Peptidase M20</fullName>
    </submittedName>
</protein>
<comment type="similarity">
    <text evidence="5">Belongs to the peptidase M42 family.</text>
</comment>
<dbReference type="InterPro" id="IPR036264">
    <property type="entry name" value="Bact_exopeptidase_dim_dom"/>
</dbReference>
<dbReference type="Gene3D" id="3.30.70.360">
    <property type="match status" value="1"/>
</dbReference>
<dbReference type="PIRSF" id="PIRSF001123">
    <property type="entry name" value="PepA_GA"/>
    <property type="match status" value="1"/>
</dbReference>
<evidence type="ECO:0000313" key="8">
    <source>
        <dbReference type="EMBL" id="PKQ28163.1"/>
    </source>
</evidence>
<reference evidence="8 9" key="1">
    <citation type="journal article" date="2017" name="ISME J.">
        <title>Potential for microbial H2 and metal transformations associated with novel bacteria and archaea in deep terrestrial subsurface sediments.</title>
        <authorList>
            <person name="Hernsdorf A.W."/>
            <person name="Amano Y."/>
            <person name="Miyakawa K."/>
            <person name="Ise K."/>
            <person name="Suzuki Y."/>
            <person name="Anantharaman K."/>
            <person name="Probst A."/>
            <person name="Burstein D."/>
            <person name="Thomas B.C."/>
            <person name="Banfield J.F."/>
        </authorList>
    </citation>
    <scope>NUCLEOTIDE SEQUENCE [LARGE SCALE GENOMIC DNA]</scope>
    <source>
        <strain evidence="8">HGW-Actinobacteria-3</strain>
    </source>
</reference>
<name>A0A2N3G631_9ACTN</name>
<gene>
    <name evidence="8" type="ORF">CVT63_04145</name>
</gene>
<dbReference type="PANTHER" id="PTHR42994">
    <property type="entry name" value="PEPTIDASE T"/>
    <property type="match status" value="1"/>
</dbReference>
<evidence type="ECO:0000256" key="6">
    <source>
        <dbReference type="PIRSR" id="PIRSR001123-2"/>
    </source>
</evidence>
<keyword evidence="2 6" id="KW-0479">Metal-binding</keyword>
<keyword evidence="3" id="KW-0378">Hydrolase</keyword>
<dbReference type="Pfam" id="PF01546">
    <property type="entry name" value="Peptidase_M20"/>
    <property type="match status" value="1"/>
</dbReference>
<comment type="cofactor">
    <cofactor evidence="6">
        <name>a divalent metal cation</name>
        <dbReference type="ChEBI" id="CHEBI:60240"/>
    </cofactor>
    <text evidence="6">Binds 2 divalent metal cations per subunit.</text>
</comment>
<feature type="domain" description="Peptidase M20 dimerisation" evidence="7">
    <location>
        <begin position="188"/>
        <end position="270"/>
    </location>
</feature>
<dbReference type="Proteomes" id="UP000233654">
    <property type="component" value="Unassembled WGS sequence"/>
</dbReference>
<dbReference type="PANTHER" id="PTHR42994:SF2">
    <property type="entry name" value="PEPTIDASE"/>
    <property type="match status" value="1"/>
</dbReference>
<dbReference type="Pfam" id="PF07687">
    <property type="entry name" value="M20_dimer"/>
    <property type="match status" value="1"/>
</dbReference>
<comment type="caution">
    <text evidence="8">The sequence shown here is derived from an EMBL/GenBank/DDBJ whole genome shotgun (WGS) entry which is preliminary data.</text>
</comment>
<accession>A0A2N3G631</accession>
<dbReference type="NCBIfam" id="TIGR01883">
    <property type="entry name" value="PepT-like"/>
    <property type="match status" value="1"/>
</dbReference>
<dbReference type="InterPro" id="IPR002933">
    <property type="entry name" value="Peptidase_M20"/>
</dbReference>
<comment type="cofactor">
    <cofactor evidence="1">
        <name>Zn(2+)</name>
        <dbReference type="ChEBI" id="CHEBI:29105"/>
    </cofactor>
</comment>
<dbReference type="EMBL" id="PHEX01000029">
    <property type="protein sequence ID" value="PKQ28163.1"/>
    <property type="molecule type" value="Genomic_DNA"/>
</dbReference>
<evidence type="ECO:0000256" key="3">
    <source>
        <dbReference type="ARBA" id="ARBA00022801"/>
    </source>
</evidence>
<organism evidence="8 9">
    <name type="scientific">Candidatus Anoxymicrobium japonicum</name>
    <dbReference type="NCBI Taxonomy" id="2013648"/>
    <lineage>
        <taxon>Bacteria</taxon>
        <taxon>Bacillati</taxon>
        <taxon>Actinomycetota</taxon>
        <taxon>Candidatus Geothermincolia</taxon>
        <taxon>Candidatus Geothermincolales</taxon>
        <taxon>Candidatus Anoxymicrobiaceae</taxon>
        <taxon>Candidatus Anoxymicrobium</taxon>
    </lineage>
</organism>
<dbReference type="Gene3D" id="3.40.630.10">
    <property type="entry name" value="Zn peptidases"/>
    <property type="match status" value="1"/>
</dbReference>
<dbReference type="GO" id="GO:0046872">
    <property type="term" value="F:metal ion binding"/>
    <property type="evidence" value="ECO:0007669"/>
    <property type="project" value="UniProtKB-UniRule"/>
</dbReference>
<evidence type="ECO:0000256" key="5">
    <source>
        <dbReference type="PIRNR" id="PIRNR001123"/>
    </source>
</evidence>